<evidence type="ECO:0000313" key="2">
    <source>
        <dbReference type="EMBL" id="CPB89547.1"/>
    </source>
</evidence>
<dbReference type="AlphaFoldDB" id="A0A916LH88"/>
<proteinExistence type="predicted"/>
<feature type="region of interest" description="Disordered" evidence="1">
    <location>
        <begin position="24"/>
        <end position="58"/>
    </location>
</feature>
<reference evidence="3" key="1">
    <citation type="submission" date="2015-03" db="EMBL/GenBank/DDBJ databases">
        <authorList>
            <consortium name="Pathogen Informatics"/>
        </authorList>
    </citation>
    <scope>NUCLEOTIDE SEQUENCE [LARGE SCALE GENOMIC DNA]</scope>
    <source>
        <strain evidence="3">N09902308</strain>
    </source>
</reference>
<dbReference type="Proteomes" id="UP000039021">
    <property type="component" value="Unassembled WGS sequence"/>
</dbReference>
<name>A0A916LH88_MYCTX</name>
<feature type="compositionally biased region" description="Polar residues" evidence="1">
    <location>
        <begin position="24"/>
        <end position="34"/>
    </location>
</feature>
<accession>A0A916LH88</accession>
<evidence type="ECO:0000313" key="3">
    <source>
        <dbReference type="Proteomes" id="UP000039021"/>
    </source>
</evidence>
<feature type="compositionally biased region" description="Polar residues" evidence="1">
    <location>
        <begin position="48"/>
        <end position="58"/>
    </location>
</feature>
<protein>
    <submittedName>
        <fullName evidence="2">Uncharacterized protein</fullName>
    </submittedName>
</protein>
<sequence>MPAPAPIPVASTRNPREVNISVARNTVARSSGRNAPSAPISVPHRSSMRSTAPLASTT</sequence>
<dbReference type="EMBL" id="CSBK01004437">
    <property type="protein sequence ID" value="CPB89547.1"/>
    <property type="molecule type" value="Genomic_DNA"/>
</dbReference>
<gene>
    <name evidence="2" type="ORF">ERS007739_05461</name>
</gene>
<organism evidence="2 3">
    <name type="scientific">Mycobacterium tuberculosis</name>
    <dbReference type="NCBI Taxonomy" id="1773"/>
    <lineage>
        <taxon>Bacteria</taxon>
        <taxon>Bacillati</taxon>
        <taxon>Actinomycetota</taxon>
        <taxon>Actinomycetes</taxon>
        <taxon>Mycobacteriales</taxon>
        <taxon>Mycobacteriaceae</taxon>
        <taxon>Mycobacterium</taxon>
        <taxon>Mycobacterium tuberculosis complex</taxon>
    </lineage>
</organism>
<comment type="caution">
    <text evidence="2">The sequence shown here is derived from an EMBL/GenBank/DDBJ whole genome shotgun (WGS) entry which is preliminary data.</text>
</comment>
<evidence type="ECO:0000256" key="1">
    <source>
        <dbReference type="SAM" id="MobiDB-lite"/>
    </source>
</evidence>